<keyword evidence="2" id="KW-0540">Nuclease</keyword>
<reference evidence="2" key="1">
    <citation type="submission" date="2016-09" db="EMBL/GenBank/DDBJ databases">
        <authorList>
            <person name="Capua I."/>
            <person name="De Benedictis P."/>
            <person name="Joannis T."/>
            <person name="Lombin L.H."/>
            <person name="Cattoli G."/>
        </authorList>
    </citation>
    <scope>NUCLEOTIDE SEQUENCE</scope>
    <source>
        <strain evidence="2">W106-1</strain>
    </source>
</reference>
<sequence>MIQDKGSIIKIINSINGKFRTPKIKALYDMIDYLNFKGQDIMKLPLDTSPLVSNAWLAGFIDSDGSFMIKGFPVSDSINKGLRSYIALQFYLPQRIQDVSGESLEPVMQNIADFLQVKLNNRDFKGKFHQYIVNTSNNQSNLILINYLNTFHLLSSKYLDYKDWEKAYNLFSKKLYKNPVHYEEIRELKFNMNKNRTSFSWSHHKTNVYDIKNLSL</sequence>
<geneLocation type="mitochondrion" evidence="2"/>
<gene>
    <name evidence="2" type="primary">orf216</name>
</gene>
<dbReference type="GeneID" id="30218126"/>
<evidence type="ECO:0000313" key="2">
    <source>
        <dbReference type="EMBL" id="AOW71174.1"/>
    </source>
</evidence>
<keyword evidence="2" id="KW-0496">Mitochondrion</keyword>
<dbReference type="InterPro" id="IPR027434">
    <property type="entry name" value="Homing_endonucl"/>
</dbReference>
<keyword evidence="2" id="KW-0255">Endonuclease</keyword>
<accession>A0A1D8RE52</accession>
<dbReference type="InterPro" id="IPR051289">
    <property type="entry name" value="LAGLIDADG_Endonuclease"/>
</dbReference>
<dbReference type="PANTHER" id="PTHR36181">
    <property type="entry name" value="INTRON-ENCODED ENDONUCLEASE AI3-RELATED"/>
    <property type="match status" value="1"/>
</dbReference>
<dbReference type="AlphaFoldDB" id="A0A1D8RE52"/>
<dbReference type="InterPro" id="IPR004860">
    <property type="entry name" value="LAGLIDADG_dom"/>
</dbReference>
<dbReference type="Gene3D" id="3.10.28.10">
    <property type="entry name" value="Homing endonucleases"/>
    <property type="match status" value="1"/>
</dbReference>
<dbReference type="EMBL" id="KX870077">
    <property type="protein sequence ID" value="AOW71174.1"/>
    <property type="molecule type" value="Genomic_DNA"/>
</dbReference>
<proteinExistence type="predicted"/>
<organism evidence="2">
    <name type="scientific">Pestalotiopsis fici</name>
    <dbReference type="NCBI Taxonomy" id="393283"/>
    <lineage>
        <taxon>Eukaryota</taxon>
        <taxon>Fungi</taxon>
        <taxon>Dikarya</taxon>
        <taxon>Ascomycota</taxon>
        <taxon>Pezizomycotina</taxon>
        <taxon>Sordariomycetes</taxon>
        <taxon>Xylariomycetidae</taxon>
        <taxon>Amphisphaeriales</taxon>
        <taxon>Sporocadaceae</taxon>
        <taxon>Pestalotiopsis</taxon>
    </lineage>
</organism>
<protein>
    <submittedName>
        <fullName evidence="2">LAGLIDADG endonuclease</fullName>
    </submittedName>
</protein>
<dbReference type="SUPFAM" id="SSF55608">
    <property type="entry name" value="Homing endonucleases"/>
    <property type="match status" value="2"/>
</dbReference>
<dbReference type="Pfam" id="PF00961">
    <property type="entry name" value="LAGLIDADG_1"/>
    <property type="match status" value="1"/>
</dbReference>
<keyword evidence="2" id="KW-0378">Hydrolase</keyword>
<dbReference type="GO" id="GO:0004519">
    <property type="term" value="F:endonuclease activity"/>
    <property type="evidence" value="ECO:0007669"/>
    <property type="project" value="UniProtKB-KW"/>
</dbReference>
<reference evidence="2" key="2">
    <citation type="journal article" date="2017" name="Appl. Microbiol. Biotechnol.">
        <title>Complete mitochondrial genome of the endophytic fungus Pestalotiopsis fici: features and evolution.</title>
        <authorList>
            <person name="Zhang S."/>
            <person name="Wang X.N."/>
            <person name="Zhang X.L."/>
            <person name="Liu X.Z."/>
            <person name="Zhang Y.J."/>
        </authorList>
    </citation>
    <scope>NUCLEOTIDE SEQUENCE</scope>
    <source>
        <strain evidence="2">W106-1</strain>
    </source>
</reference>
<dbReference type="PANTHER" id="PTHR36181:SF3">
    <property type="entry name" value="INTRON-ENCODED DNA ENDONUCLEASE AI5 BETA"/>
    <property type="match status" value="1"/>
</dbReference>
<feature type="domain" description="Homing endonuclease LAGLIDADG" evidence="1">
    <location>
        <begin position="57"/>
        <end position="168"/>
    </location>
</feature>
<name>A0A1D8RE52_9PEZI</name>
<dbReference type="RefSeq" id="YP_009317080.1">
    <property type="nucleotide sequence ID" value="NC_031828.1"/>
</dbReference>
<evidence type="ECO:0000259" key="1">
    <source>
        <dbReference type="Pfam" id="PF00961"/>
    </source>
</evidence>
<dbReference type="GO" id="GO:0005739">
    <property type="term" value="C:mitochondrion"/>
    <property type="evidence" value="ECO:0007669"/>
    <property type="project" value="UniProtKB-ARBA"/>
</dbReference>